<organism evidence="1 2">
    <name type="scientific">Gracilibacillus ureilyticus</name>
    <dbReference type="NCBI Taxonomy" id="531814"/>
    <lineage>
        <taxon>Bacteria</taxon>
        <taxon>Bacillati</taxon>
        <taxon>Bacillota</taxon>
        <taxon>Bacilli</taxon>
        <taxon>Bacillales</taxon>
        <taxon>Bacillaceae</taxon>
        <taxon>Gracilibacillus</taxon>
    </lineage>
</organism>
<accession>A0A1H9W037</accession>
<dbReference type="EMBL" id="FOGL01000031">
    <property type="protein sequence ID" value="SES27198.1"/>
    <property type="molecule type" value="Genomic_DNA"/>
</dbReference>
<sequence length="108" mass="12408">MQPAVLNLSSITGFFLYDQEVQSFSLDFAYVLQTILGHNYSNNHPFFCGTYYISATNEKYLYLCHRSIENADNEWLHSPNFHSKKAETVALINLIVSLSTFISFKGDR</sequence>
<dbReference type="AlphaFoldDB" id="A0A1H9W037"/>
<proteinExistence type="predicted"/>
<dbReference type="Proteomes" id="UP000199687">
    <property type="component" value="Unassembled WGS sequence"/>
</dbReference>
<evidence type="ECO:0000313" key="1">
    <source>
        <dbReference type="EMBL" id="SES27198.1"/>
    </source>
</evidence>
<protein>
    <submittedName>
        <fullName evidence="1">Uncharacterized protein</fullName>
    </submittedName>
</protein>
<gene>
    <name evidence="1" type="ORF">SAMN04487944_1318</name>
</gene>
<name>A0A1H9W037_9BACI</name>
<evidence type="ECO:0000313" key="2">
    <source>
        <dbReference type="Proteomes" id="UP000199687"/>
    </source>
</evidence>
<keyword evidence="2" id="KW-1185">Reference proteome</keyword>
<reference evidence="1 2" key="1">
    <citation type="submission" date="2016-10" db="EMBL/GenBank/DDBJ databases">
        <authorList>
            <person name="de Groot N.N."/>
        </authorList>
    </citation>
    <scope>NUCLEOTIDE SEQUENCE [LARGE SCALE GENOMIC DNA]</scope>
    <source>
        <strain evidence="1 2">CGMCC 1.7727</strain>
    </source>
</reference>